<dbReference type="CDD" id="cd06262">
    <property type="entry name" value="metallo-hydrolase-like_MBL-fold"/>
    <property type="match status" value="1"/>
</dbReference>
<organism evidence="6 7">
    <name type="scientific">Hominenteromicrobium mulieris</name>
    <dbReference type="NCBI Taxonomy" id="2885357"/>
    <lineage>
        <taxon>Bacteria</taxon>
        <taxon>Bacillati</taxon>
        <taxon>Bacillota</taxon>
        <taxon>Clostridia</taxon>
        <taxon>Eubacteriales</taxon>
        <taxon>Oscillospiraceae</taxon>
        <taxon>Hominenteromicrobium</taxon>
    </lineage>
</organism>
<evidence type="ECO:0000313" key="6">
    <source>
        <dbReference type="EMBL" id="MCC2136510.1"/>
    </source>
</evidence>
<evidence type="ECO:0000256" key="2">
    <source>
        <dbReference type="ARBA" id="ARBA00022723"/>
    </source>
</evidence>
<dbReference type="InterPro" id="IPR036866">
    <property type="entry name" value="RibonucZ/Hydroxyglut_hydro"/>
</dbReference>
<dbReference type="GO" id="GO:0046872">
    <property type="term" value="F:metal ion binding"/>
    <property type="evidence" value="ECO:0007669"/>
    <property type="project" value="UniProtKB-KW"/>
</dbReference>
<evidence type="ECO:0000313" key="7">
    <source>
        <dbReference type="Proteomes" id="UP001199424"/>
    </source>
</evidence>
<dbReference type="Gene3D" id="3.60.15.10">
    <property type="entry name" value="Ribonuclease Z/Hydroxyacylglutathione hydrolase-like"/>
    <property type="match status" value="1"/>
</dbReference>
<sequence length="202" mass="22075">MKYKCITGGPISENCYLLIDEKTNQAAVVDPGFLNDALLNEIKKYTVQRILLTHGHFDHIWEADRLHEMLGVPVCAYETEAAFAADDKQNGSLLMMYESVTCKVHEAFKDGETFQIGEVPVTVLHTPGHTAGGVSYITPDAVFTGDTLMGYSVGRCDLPTGNSAELRESLKKLAALSGNPDICGGHGPVTTLEDEKRRNPYL</sequence>
<dbReference type="PANTHER" id="PTHR46233:SF3">
    <property type="entry name" value="HYDROXYACYLGLUTATHIONE HYDROLASE GLOC"/>
    <property type="match status" value="1"/>
</dbReference>
<feature type="domain" description="Metallo-beta-lactamase" evidence="5">
    <location>
        <begin position="12"/>
        <end position="186"/>
    </location>
</feature>
<protein>
    <submittedName>
        <fullName evidence="6">MBL fold metallo-hydrolase</fullName>
    </submittedName>
</protein>
<dbReference type="EMBL" id="JAJEQC010000004">
    <property type="protein sequence ID" value="MCC2136510.1"/>
    <property type="molecule type" value="Genomic_DNA"/>
</dbReference>
<evidence type="ECO:0000256" key="1">
    <source>
        <dbReference type="ARBA" id="ARBA00001947"/>
    </source>
</evidence>
<dbReference type="Proteomes" id="UP001199424">
    <property type="component" value="Unassembled WGS sequence"/>
</dbReference>
<evidence type="ECO:0000256" key="3">
    <source>
        <dbReference type="ARBA" id="ARBA00022801"/>
    </source>
</evidence>
<name>A0AAE3AKJ7_9FIRM</name>
<keyword evidence="2" id="KW-0479">Metal-binding</keyword>
<dbReference type="InterPro" id="IPR001279">
    <property type="entry name" value="Metallo-B-lactamas"/>
</dbReference>
<proteinExistence type="predicted"/>
<dbReference type="PANTHER" id="PTHR46233">
    <property type="entry name" value="HYDROXYACYLGLUTATHIONE HYDROLASE GLOC"/>
    <property type="match status" value="1"/>
</dbReference>
<dbReference type="GO" id="GO:0016787">
    <property type="term" value="F:hydrolase activity"/>
    <property type="evidence" value="ECO:0007669"/>
    <property type="project" value="UniProtKB-KW"/>
</dbReference>
<keyword evidence="4" id="KW-0862">Zinc</keyword>
<comment type="cofactor">
    <cofactor evidence="1">
        <name>Zn(2+)</name>
        <dbReference type="ChEBI" id="CHEBI:29105"/>
    </cofactor>
</comment>
<gene>
    <name evidence="6" type="ORF">LKD31_05720</name>
</gene>
<dbReference type="Pfam" id="PF00753">
    <property type="entry name" value="Lactamase_B"/>
    <property type="match status" value="1"/>
</dbReference>
<keyword evidence="3" id="KW-0378">Hydrolase</keyword>
<dbReference type="SMART" id="SM00849">
    <property type="entry name" value="Lactamase_B"/>
    <property type="match status" value="1"/>
</dbReference>
<comment type="caution">
    <text evidence="6">The sequence shown here is derived from an EMBL/GenBank/DDBJ whole genome shotgun (WGS) entry which is preliminary data.</text>
</comment>
<dbReference type="InterPro" id="IPR051453">
    <property type="entry name" value="MBL_Glyoxalase_II"/>
</dbReference>
<evidence type="ECO:0000259" key="5">
    <source>
        <dbReference type="SMART" id="SM00849"/>
    </source>
</evidence>
<dbReference type="RefSeq" id="WP_308448980.1">
    <property type="nucleotide sequence ID" value="NZ_JAJEQC010000004.1"/>
</dbReference>
<reference evidence="6" key="1">
    <citation type="submission" date="2021-10" db="EMBL/GenBank/DDBJ databases">
        <title>Anaerobic single-cell dispensing facilitates the cultivation of human gut bacteria.</title>
        <authorList>
            <person name="Afrizal A."/>
        </authorList>
    </citation>
    <scope>NUCLEOTIDE SEQUENCE</scope>
    <source>
        <strain evidence="6">CLA-AA-H250</strain>
    </source>
</reference>
<accession>A0AAE3AKJ7</accession>
<evidence type="ECO:0000256" key="4">
    <source>
        <dbReference type="ARBA" id="ARBA00022833"/>
    </source>
</evidence>
<dbReference type="SUPFAM" id="SSF56281">
    <property type="entry name" value="Metallo-hydrolase/oxidoreductase"/>
    <property type="match status" value="1"/>
</dbReference>
<keyword evidence="7" id="KW-1185">Reference proteome</keyword>
<dbReference type="AlphaFoldDB" id="A0AAE3AKJ7"/>